<dbReference type="EMBL" id="FNKY01000001">
    <property type="protein sequence ID" value="SDQ60025.1"/>
    <property type="molecule type" value="Genomic_DNA"/>
</dbReference>
<comment type="caution">
    <text evidence="1">The sequence shown here is derived from an EMBL/GenBank/DDBJ whole genome shotgun (WGS) entry which is preliminary data.</text>
</comment>
<dbReference type="InterPro" id="IPR021352">
    <property type="entry name" value="DUF2971"/>
</dbReference>
<sequence length="270" mass="31069">MDSDTLYHYCSVDTFDSILKKKEIWLSNTRFMNDLQEGRYIHELIRQGVKDDDEFVNFATNYKRIYGEAYVACFSENGDLLSLWERYANACRGFAIGFDKALLEELLAQITSDEPDEHDSSEGINLIKINYSKDVADLYGKLKKSYPSMFKKVPKHSLTMESFRNEDFGKTLWIYKHPFFDQELEHRIIYLPDKFKESNRDILGNKVSRLTCDGICDHFPLRFSTVENIVVRVVIGPLNKAGKSVIEGYLKNIGSSIAEVTYSDGCGVIK</sequence>
<reference evidence="1 2" key="1">
    <citation type="submission" date="2016-10" db="EMBL/GenBank/DDBJ databases">
        <authorList>
            <person name="Varghese N."/>
            <person name="Submissions S."/>
        </authorList>
    </citation>
    <scope>NUCLEOTIDE SEQUENCE [LARGE SCALE GENOMIC DNA]</scope>
    <source>
        <strain evidence="1 2">Nl1</strain>
    </source>
</reference>
<keyword evidence="2" id="KW-1185">Reference proteome</keyword>
<dbReference type="Pfam" id="PF11185">
    <property type="entry name" value="DUF2971"/>
    <property type="match status" value="1"/>
</dbReference>
<gene>
    <name evidence="1" type="ORF">SAMN05216402_1493</name>
</gene>
<evidence type="ECO:0000313" key="1">
    <source>
        <dbReference type="EMBL" id="SDQ60025.1"/>
    </source>
</evidence>
<dbReference type="Proteomes" id="UP000183471">
    <property type="component" value="Unassembled WGS sequence"/>
</dbReference>
<proteinExistence type="predicted"/>
<organism evidence="1 2">
    <name type="scientific">Nitrosospira multiformis</name>
    <dbReference type="NCBI Taxonomy" id="1231"/>
    <lineage>
        <taxon>Bacteria</taxon>
        <taxon>Pseudomonadati</taxon>
        <taxon>Pseudomonadota</taxon>
        <taxon>Betaproteobacteria</taxon>
        <taxon>Nitrosomonadales</taxon>
        <taxon>Nitrosomonadaceae</taxon>
        <taxon>Nitrosospira</taxon>
    </lineage>
</organism>
<evidence type="ECO:0008006" key="3">
    <source>
        <dbReference type="Google" id="ProtNLM"/>
    </source>
</evidence>
<name>A0ABY0TCN5_9PROT</name>
<accession>A0ABY0TCN5</accession>
<dbReference type="RefSeq" id="WP_074631761.1">
    <property type="nucleotide sequence ID" value="NZ_FNKY01000001.1"/>
</dbReference>
<evidence type="ECO:0000313" key="2">
    <source>
        <dbReference type="Proteomes" id="UP000183471"/>
    </source>
</evidence>
<protein>
    <recommendedName>
        <fullName evidence="3">DUF2971 family protein</fullName>
    </recommendedName>
</protein>